<dbReference type="PANTHER" id="PTHR34582:SF6">
    <property type="entry name" value="UPF0702 TRANSMEMBRANE PROTEIN YCAP"/>
    <property type="match status" value="1"/>
</dbReference>
<dbReference type="GO" id="GO:0005886">
    <property type="term" value="C:plasma membrane"/>
    <property type="evidence" value="ECO:0007669"/>
    <property type="project" value="UniProtKB-SubCell"/>
</dbReference>
<feature type="transmembrane region" description="Helical" evidence="7">
    <location>
        <begin position="42"/>
        <end position="61"/>
    </location>
</feature>
<comment type="similarity">
    <text evidence="2">Belongs to the UPF0702 family.</text>
</comment>
<feature type="domain" description="YetF C-terminal" evidence="8">
    <location>
        <begin position="89"/>
        <end position="159"/>
    </location>
</feature>
<name>A0A0W0XVB5_9GAMM</name>
<feature type="transmembrane region" description="Helical" evidence="7">
    <location>
        <begin position="13"/>
        <end position="30"/>
    </location>
</feature>
<dbReference type="Pfam" id="PF04239">
    <property type="entry name" value="DUF421"/>
    <property type="match status" value="1"/>
</dbReference>
<dbReference type="STRING" id="458.Lrub_1094"/>
<evidence type="ECO:0000256" key="3">
    <source>
        <dbReference type="ARBA" id="ARBA00022475"/>
    </source>
</evidence>
<proteinExistence type="inferred from homology"/>
<dbReference type="Gene3D" id="3.30.240.20">
    <property type="entry name" value="bsu07140 like domains"/>
    <property type="match status" value="1"/>
</dbReference>
<evidence type="ECO:0000256" key="1">
    <source>
        <dbReference type="ARBA" id="ARBA00004651"/>
    </source>
</evidence>
<dbReference type="OrthoDB" id="9793799at2"/>
<feature type="transmembrane region" description="Helical" evidence="7">
    <location>
        <begin position="67"/>
        <end position="88"/>
    </location>
</feature>
<dbReference type="PATRIC" id="fig|458.5.peg.1132"/>
<keyword evidence="3" id="KW-1003">Cell membrane</keyword>
<dbReference type="AlphaFoldDB" id="A0A0W0XVB5"/>
<evidence type="ECO:0000313" key="9">
    <source>
        <dbReference type="EMBL" id="KTD48743.1"/>
    </source>
</evidence>
<keyword evidence="10" id="KW-1185">Reference proteome</keyword>
<reference evidence="9 10" key="1">
    <citation type="submission" date="2015-11" db="EMBL/GenBank/DDBJ databases">
        <title>Genomic analysis of 38 Legionella species identifies large and diverse effector repertoires.</title>
        <authorList>
            <person name="Burstein D."/>
            <person name="Amaro F."/>
            <person name="Zusman T."/>
            <person name="Lifshitz Z."/>
            <person name="Cohen O."/>
            <person name="Gilbert J.A."/>
            <person name="Pupko T."/>
            <person name="Shuman H.A."/>
            <person name="Segal G."/>
        </authorList>
    </citation>
    <scope>NUCLEOTIDE SEQUENCE [LARGE SCALE GENOMIC DNA]</scope>
    <source>
        <strain evidence="9 10">WA-270A-C2</strain>
    </source>
</reference>
<protein>
    <recommendedName>
        <fullName evidence="8">YetF C-terminal domain-containing protein</fullName>
    </recommendedName>
</protein>
<sequence>MDTLFGWEGLLDYGLYLRAVIITLYAILLFRTTSSRLYGQHSALDFIIFIILGAILGEAIVNNIPMLASMIACALIVVIHRFLAFLTYRNHRIGKYIKGEKICLIKNGRFVQKNLRCCRITRNDIEQALRLQHGTQKLGEIKEAILERGGQISFILKHSPKA</sequence>
<dbReference type="Proteomes" id="UP000054608">
    <property type="component" value="Unassembled WGS sequence"/>
</dbReference>
<dbReference type="EMBL" id="LNYT01000007">
    <property type="protein sequence ID" value="KTD48743.1"/>
    <property type="molecule type" value="Genomic_DNA"/>
</dbReference>
<gene>
    <name evidence="9" type="ORF">Lrub_1094</name>
</gene>
<dbReference type="PANTHER" id="PTHR34582">
    <property type="entry name" value="UPF0702 TRANSMEMBRANE PROTEIN YCAP"/>
    <property type="match status" value="1"/>
</dbReference>
<dbReference type="RefSeq" id="WP_058531181.1">
    <property type="nucleotide sequence ID" value="NZ_CAAAIN010000001.1"/>
</dbReference>
<evidence type="ECO:0000256" key="2">
    <source>
        <dbReference type="ARBA" id="ARBA00006448"/>
    </source>
</evidence>
<evidence type="ECO:0000313" key="10">
    <source>
        <dbReference type="Proteomes" id="UP000054608"/>
    </source>
</evidence>
<comment type="subcellular location">
    <subcellularLocation>
        <location evidence="1">Cell membrane</location>
        <topology evidence="1">Multi-pass membrane protein</topology>
    </subcellularLocation>
</comment>
<evidence type="ECO:0000259" key="8">
    <source>
        <dbReference type="Pfam" id="PF04239"/>
    </source>
</evidence>
<evidence type="ECO:0000256" key="6">
    <source>
        <dbReference type="ARBA" id="ARBA00023136"/>
    </source>
</evidence>
<evidence type="ECO:0000256" key="5">
    <source>
        <dbReference type="ARBA" id="ARBA00022989"/>
    </source>
</evidence>
<comment type="caution">
    <text evidence="9">The sequence shown here is derived from an EMBL/GenBank/DDBJ whole genome shotgun (WGS) entry which is preliminary data.</text>
</comment>
<keyword evidence="4 7" id="KW-0812">Transmembrane</keyword>
<organism evidence="9 10">
    <name type="scientific">Legionella rubrilucens</name>
    <dbReference type="NCBI Taxonomy" id="458"/>
    <lineage>
        <taxon>Bacteria</taxon>
        <taxon>Pseudomonadati</taxon>
        <taxon>Pseudomonadota</taxon>
        <taxon>Gammaproteobacteria</taxon>
        <taxon>Legionellales</taxon>
        <taxon>Legionellaceae</taxon>
        <taxon>Legionella</taxon>
    </lineage>
</organism>
<evidence type="ECO:0000256" key="7">
    <source>
        <dbReference type="SAM" id="Phobius"/>
    </source>
</evidence>
<dbReference type="InterPro" id="IPR023090">
    <property type="entry name" value="UPF0702_alpha/beta_dom_sf"/>
</dbReference>
<dbReference type="InterPro" id="IPR007353">
    <property type="entry name" value="DUF421"/>
</dbReference>
<keyword evidence="6 7" id="KW-0472">Membrane</keyword>
<evidence type="ECO:0000256" key="4">
    <source>
        <dbReference type="ARBA" id="ARBA00022692"/>
    </source>
</evidence>
<keyword evidence="5 7" id="KW-1133">Transmembrane helix</keyword>
<accession>A0A0W0XVB5</accession>